<dbReference type="EMBL" id="FNFO01000006">
    <property type="protein sequence ID" value="SDL53020.1"/>
    <property type="molecule type" value="Genomic_DNA"/>
</dbReference>
<gene>
    <name evidence="2" type="ORF">SAMN05421823_106252</name>
</gene>
<evidence type="ECO:0000313" key="2">
    <source>
        <dbReference type="EMBL" id="SDL53020.1"/>
    </source>
</evidence>
<evidence type="ECO:0000259" key="1">
    <source>
        <dbReference type="Pfam" id="PF01833"/>
    </source>
</evidence>
<evidence type="ECO:0000313" key="3">
    <source>
        <dbReference type="Proteomes" id="UP000198510"/>
    </source>
</evidence>
<accession>A0A1G9KT61</accession>
<reference evidence="2 3" key="1">
    <citation type="submission" date="2016-10" db="EMBL/GenBank/DDBJ databases">
        <authorList>
            <person name="de Groot N.N."/>
        </authorList>
    </citation>
    <scope>NUCLEOTIDE SEQUENCE [LARGE SCALE GENOMIC DNA]</scope>
    <source>
        <strain evidence="2 3">DSM 25186</strain>
    </source>
</reference>
<dbReference type="Proteomes" id="UP000198510">
    <property type="component" value="Unassembled WGS sequence"/>
</dbReference>
<dbReference type="CDD" id="cd00603">
    <property type="entry name" value="IPT_PCSR"/>
    <property type="match status" value="1"/>
</dbReference>
<dbReference type="InterPro" id="IPR002909">
    <property type="entry name" value="IPT_dom"/>
</dbReference>
<sequence length="214" mass="23286">MKPRWPLYILLLAFALGCEPKEPQLFFELDTITPLAGQKGSTFVLEGSPFSAVAAENVVMFGEVRAAVTQATPTRLTVEVPTGLPFGQHEVTLSRQDVAPTTFLFRVTENPLPVVTRIVPDSGSVGTLITLYGAHLGQDADHVKVAFMEPDGSFYQSEPGASPFEPLVRSTPDSLQVRVPAHAQTGEIRLWIDAEGPTQQERFNVSTPVFQVVP</sequence>
<organism evidence="2 3">
    <name type="scientific">Catalinimonas alkaloidigena</name>
    <dbReference type="NCBI Taxonomy" id="1075417"/>
    <lineage>
        <taxon>Bacteria</taxon>
        <taxon>Pseudomonadati</taxon>
        <taxon>Bacteroidota</taxon>
        <taxon>Cytophagia</taxon>
        <taxon>Cytophagales</taxon>
        <taxon>Catalimonadaceae</taxon>
        <taxon>Catalinimonas</taxon>
    </lineage>
</organism>
<dbReference type="AlphaFoldDB" id="A0A1G9KT61"/>
<proteinExistence type="predicted"/>
<protein>
    <submittedName>
        <fullName evidence="2">IPT/TIG domain-containing protein</fullName>
    </submittedName>
</protein>
<dbReference type="Gene3D" id="2.60.40.10">
    <property type="entry name" value="Immunoglobulins"/>
    <property type="match status" value="2"/>
</dbReference>
<dbReference type="RefSeq" id="WP_089684051.1">
    <property type="nucleotide sequence ID" value="NZ_FNFO01000006.1"/>
</dbReference>
<name>A0A1G9KT61_9BACT</name>
<feature type="domain" description="IPT/TIG" evidence="1">
    <location>
        <begin position="113"/>
        <end position="192"/>
    </location>
</feature>
<keyword evidence="3" id="KW-1185">Reference proteome</keyword>
<dbReference type="STRING" id="1075417.SAMN05421823_106252"/>
<dbReference type="InterPro" id="IPR014756">
    <property type="entry name" value="Ig_E-set"/>
</dbReference>
<dbReference type="SUPFAM" id="SSF81296">
    <property type="entry name" value="E set domains"/>
    <property type="match status" value="2"/>
</dbReference>
<dbReference type="Pfam" id="PF01833">
    <property type="entry name" value="TIG"/>
    <property type="match status" value="2"/>
</dbReference>
<feature type="domain" description="IPT/TIG" evidence="1">
    <location>
        <begin position="30"/>
        <end position="101"/>
    </location>
</feature>
<dbReference type="InterPro" id="IPR013783">
    <property type="entry name" value="Ig-like_fold"/>
</dbReference>
<dbReference type="OrthoDB" id="660167at2"/>
<dbReference type="PROSITE" id="PS51257">
    <property type="entry name" value="PROKAR_LIPOPROTEIN"/>
    <property type="match status" value="1"/>
</dbReference>